<reference evidence="1 2" key="1">
    <citation type="submission" date="2018-06" db="EMBL/GenBank/DDBJ databases">
        <authorList>
            <consortium name="Pathogen Informatics"/>
            <person name="Doyle S."/>
        </authorList>
    </citation>
    <scope>NUCLEOTIDE SEQUENCE [LARGE SCALE GENOMIC DNA]</scope>
    <source>
        <strain evidence="1 2">NCTC9128</strain>
    </source>
</reference>
<gene>
    <name evidence="1" type="ORF">NCTC9128_01143</name>
</gene>
<accession>A0A2X3C7I9</accession>
<evidence type="ECO:0000313" key="2">
    <source>
        <dbReference type="Proteomes" id="UP000251088"/>
    </source>
</evidence>
<evidence type="ECO:0000313" key="1">
    <source>
        <dbReference type="EMBL" id="SQC09183.1"/>
    </source>
</evidence>
<protein>
    <submittedName>
        <fullName evidence="1">Uncharacterized protein</fullName>
    </submittedName>
</protein>
<sequence length="35" mass="3520">MVPPKLKATQAMAAKKVKAFSGANSSAAIPTSDTT</sequence>
<name>A0A2X3C7I9_KLEPN</name>
<organism evidence="1 2">
    <name type="scientific">Klebsiella pneumoniae</name>
    <dbReference type="NCBI Taxonomy" id="573"/>
    <lineage>
        <taxon>Bacteria</taxon>
        <taxon>Pseudomonadati</taxon>
        <taxon>Pseudomonadota</taxon>
        <taxon>Gammaproteobacteria</taxon>
        <taxon>Enterobacterales</taxon>
        <taxon>Enterobacteriaceae</taxon>
        <taxon>Klebsiella/Raoultella group</taxon>
        <taxon>Klebsiella</taxon>
        <taxon>Klebsiella pneumoniae complex</taxon>
    </lineage>
</organism>
<dbReference type="AlphaFoldDB" id="A0A2X3C7I9"/>
<dbReference type="Proteomes" id="UP000251088">
    <property type="component" value="Unassembled WGS sequence"/>
</dbReference>
<dbReference type="EMBL" id="UAWN01000005">
    <property type="protein sequence ID" value="SQC09183.1"/>
    <property type="molecule type" value="Genomic_DNA"/>
</dbReference>
<proteinExistence type="predicted"/>